<dbReference type="InterPro" id="IPR008775">
    <property type="entry name" value="Phytyl_CoA_dOase-like"/>
</dbReference>
<dbReference type="Gene3D" id="2.60.120.620">
    <property type="entry name" value="q2cbj1_9rhob like domain"/>
    <property type="match status" value="1"/>
</dbReference>
<reference evidence="1 2" key="1">
    <citation type="submission" date="2020-07" db="EMBL/GenBank/DDBJ databases">
        <title>Sequencing the genomes of 1000 actinobacteria strains.</title>
        <authorList>
            <person name="Klenk H.-P."/>
        </authorList>
    </citation>
    <scope>NUCLEOTIDE SEQUENCE [LARGE SCALE GENOMIC DNA]</scope>
    <source>
        <strain evidence="1 2">DSM 22083</strain>
    </source>
</reference>
<dbReference type="PANTHER" id="PTHR40128">
    <property type="entry name" value="EXPRESSED PROTEIN"/>
    <property type="match status" value="1"/>
</dbReference>
<evidence type="ECO:0000313" key="2">
    <source>
        <dbReference type="Proteomes" id="UP000569914"/>
    </source>
</evidence>
<dbReference type="SUPFAM" id="SSF51197">
    <property type="entry name" value="Clavaminate synthase-like"/>
    <property type="match status" value="1"/>
</dbReference>
<accession>A0A7Y9IEG6</accession>
<keyword evidence="2" id="KW-1185">Reference proteome</keyword>
<dbReference type="GO" id="GO:0016706">
    <property type="term" value="F:2-oxoglutarate-dependent dioxygenase activity"/>
    <property type="evidence" value="ECO:0007669"/>
    <property type="project" value="UniProtKB-ARBA"/>
</dbReference>
<evidence type="ECO:0008006" key="3">
    <source>
        <dbReference type="Google" id="ProtNLM"/>
    </source>
</evidence>
<protein>
    <recommendedName>
        <fullName evidence="3">Phytanoyl-CoA dioxygenase (PhyH)</fullName>
    </recommendedName>
</protein>
<sequence>MTTSDIATANPTVELVDSSPLLGNPQALLERAAVDGYLFFRGLLDRDRVLGLRRQMMQVVADHGWLRAGTDPMDGIADRAAFDKVDPVAAAFCGTGVPLDAYRDIYRIQEFHAIGHDPAMINLYDGLLGGNVLRQPLSIARVMVPSSNFQPTPAHQDFIHIQGTKNVWTSWFPLGDCPVELGALTVLVGSQADGLLTYHAAQGAGELEAYICDSGLSWGVADFQAGDVLTFTSLTVHRGMPNVKGERVRLSLDLRYQRADEPITRGSITPHCDILPWDDIYQGWTDESLKYYWRDRGLTLVDHDEELRWQKNKIC</sequence>
<dbReference type="AlphaFoldDB" id="A0A7Y9IEG6"/>
<gene>
    <name evidence="1" type="ORF">BKA15_006367</name>
</gene>
<proteinExistence type="predicted"/>
<organism evidence="1 2">
    <name type="scientific">Microlunatus parietis</name>
    <dbReference type="NCBI Taxonomy" id="682979"/>
    <lineage>
        <taxon>Bacteria</taxon>
        <taxon>Bacillati</taxon>
        <taxon>Actinomycetota</taxon>
        <taxon>Actinomycetes</taxon>
        <taxon>Propionibacteriales</taxon>
        <taxon>Propionibacteriaceae</taxon>
        <taxon>Microlunatus</taxon>
    </lineage>
</organism>
<dbReference type="PANTHER" id="PTHR40128:SF1">
    <property type="entry name" value="PHYTANOYL-COA HYDROXYLASE"/>
    <property type="match status" value="1"/>
</dbReference>
<dbReference type="RefSeq" id="WP_179757612.1">
    <property type="nucleotide sequence ID" value="NZ_JACCBU010000001.1"/>
</dbReference>
<dbReference type="Proteomes" id="UP000569914">
    <property type="component" value="Unassembled WGS sequence"/>
</dbReference>
<comment type="caution">
    <text evidence="1">The sequence shown here is derived from an EMBL/GenBank/DDBJ whole genome shotgun (WGS) entry which is preliminary data.</text>
</comment>
<name>A0A7Y9IEG6_9ACTN</name>
<dbReference type="Pfam" id="PF05721">
    <property type="entry name" value="PhyH"/>
    <property type="match status" value="1"/>
</dbReference>
<dbReference type="EMBL" id="JACCBU010000001">
    <property type="protein sequence ID" value="NYE75038.1"/>
    <property type="molecule type" value="Genomic_DNA"/>
</dbReference>
<evidence type="ECO:0000313" key="1">
    <source>
        <dbReference type="EMBL" id="NYE75038.1"/>
    </source>
</evidence>